<dbReference type="AlphaFoldDB" id="A0A1A7RCZ0"/>
<dbReference type="Proteomes" id="UP000185753">
    <property type="component" value="Unassembled WGS sequence"/>
</dbReference>
<feature type="signal peptide" evidence="1">
    <location>
        <begin position="1"/>
        <end position="20"/>
    </location>
</feature>
<gene>
    <name evidence="2" type="ORF">A9J31_11920</name>
</gene>
<keyword evidence="3" id="KW-1185">Reference proteome</keyword>
<dbReference type="RefSeq" id="WP_067762186.1">
    <property type="nucleotide sequence ID" value="NZ_CP183909.1"/>
</dbReference>
<keyword evidence="1" id="KW-0732">Signal</keyword>
<dbReference type="OrthoDB" id="6711152at2"/>
<evidence type="ECO:0000313" key="2">
    <source>
        <dbReference type="EMBL" id="OBX29811.1"/>
    </source>
</evidence>
<evidence type="ECO:0000256" key="1">
    <source>
        <dbReference type="SAM" id="SignalP"/>
    </source>
</evidence>
<comment type="caution">
    <text evidence="2">The sequence shown here is derived from an EMBL/GenBank/DDBJ whole genome shotgun (WGS) entry which is preliminary data.</text>
</comment>
<dbReference type="STRING" id="1443941.A9J31_11920"/>
<feature type="chain" id="PRO_5008360779" evidence="1">
    <location>
        <begin position="21"/>
        <end position="120"/>
    </location>
</feature>
<accession>A0A1A7RCZ0</accession>
<name>A0A1A7RCZ0_9GAMM</name>
<sequence>MKKVILAFCLMGVVMQGVFAASAEQYVLSVNDINEKYKKDVRGFLGNLDPQQSGFTVSQQAQFCGIVGTYVNDLYRAADENRDFLDRQYRNMTKQDVIQQVLSSREMQLLKKYNVQCSLN</sequence>
<protein>
    <submittedName>
        <fullName evidence="2">Uncharacterized protein</fullName>
    </submittedName>
</protein>
<dbReference type="EMBL" id="LZDS01000003">
    <property type="protein sequence ID" value="OBX29811.1"/>
    <property type="molecule type" value="Genomic_DNA"/>
</dbReference>
<evidence type="ECO:0000313" key="3">
    <source>
        <dbReference type="Proteomes" id="UP000185753"/>
    </source>
</evidence>
<organism evidence="2 3">
    <name type="scientific">Acinetobacter gandensis</name>
    <dbReference type="NCBI Taxonomy" id="1443941"/>
    <lineage>
        <taxon>Bacteria</taxon>
        <taxon>Pseudomonadati</taxon>
        <taxon>Pseudomonadota</taxon>
        <taxon>Gammaproteobacteria</taxon>
        <taxon>Moraxellales</taxon>
        <taxon>Moraxellaceae</taxon>
        <taxon>Acinetobacter</taxon>
    </lineage>
</organism>
<proteinExistence type="predicted"/>
<reference evidence="3" key="1">
    <citation type="submission" date="2016-06" db="EMBL/GenBank/DDBJ databases">
        <authorList>
            <person name="Radolfova-Krizova L."/>
            <person name="Nemec A."/>
        </authorList>
    </citation>
    <scope>NUCLEOTIDE SEQUENCE [LARGE SCALE GENOMIC DNA]</scope>
    <source>
        <strain evidence="3">ANC 4275</strain>
    </source>
</reference>